<name>A0ABZ1UKU4_9BURK</name>
<dbReference type="EMBL" id="CP136508">
    <property type="protein sequence ID" value="WUR13326.1"/>
    <property type="molecule type" value="Genomic_DNA"/>
</dbReference>
<gene>
    <name evidence="3" type="ORF">E7V67_027190</name>
</gene>
<evidence type="ECO:0000313" key="3">
    <source>
        <dbReference type="EMBL" id="WUR13326.1"/>
    </source>
</evidence>
<evidence type="ECO:0000256" key="1">
    <source>
        <dbReference type="SAM" id="Coils"/>
    </source>
</evidence>
<dbReference type="SUPFAM" id="SSF52540">
    <property type="entry name" value="P-loop containing nucleoside triphosphate hydrolases"/>
    <property type="match status" value="1"/>
</dbReference>
<dbReference type="Proteomes" id="UP000321323">
    <property type="component" value="Chromosome"/>
</dbReference>
<reference evidence="3 4" key="1">
    <citation type="journal article" date="2019" name="Int. J. Syst. Evol. Microbiol.">
        <title>The Draft Whole-Genome Sequence of the Antibiotic Producer Empedobacter haloabium ATCC 31962 Provides Indications for Its Taxonomic Reclassification.</title>
        <authorList>
            <person name="Miess H."/>
            <person name="Arlt P."/>
            <person name="Apel A.K."/>
            <person name="Weber T."/>
            <person name="Nieselt K."/>
            <person name="Hanssen F."/>
            <person name="Czemmel S."/>
            <person name="Nahnsen S."/>
            <person name="Gross H."/>
        </authorList>
    </citation>
    <scope>NUCLEOTIDE SEQUENCE [LARGE SCALE GENOMIC DNA]</scope>
    <source>
        <strain evidence="3 4">ATCC 31962</strain>
    </source>
</reference>
<dbReference type="Pfam" id="PF13476">
    <property type="entry name" value="AAA_23"/>
    <property type="match status" value="1"/>
</dbReference>
<dbReference type="InterPro" id="IPR038729">
    <property type="entry name" value="Rad50/SbcC_AAA"/>
</dbReference>
<dbReference type="Gene3D" id="3.40.50.300">
    <property type="entry name" value="P-loop containing nucleotide triphosphate hydrolases"/>
    <property type="match status" value="1"/>
</dbReference>
<keyword evidence="1" id="KW-0175">Coiled coil</keyword>
<feature type="domain" description="Rad50/SbcC-type AAA" evidence="2">
    <location>
        <begin position="23"/>
        <end position="265"/>
    </location>
</feature>
<proteinExistence type="predicted"/>
<dbReference type="InterPro" id="IPR027417">
    <property type="entry name" value="P-loop_NTPase"/>
</dbReference>
<feature type="coiled-coil region" evidence="1">
    <location>
        <begin position="219"/>
        <end position="295"/>
    </location>
</feature>
<organism evidence="3 4">
    <name type="scientific">[Empedobacter] haloabium</name>
    <dbReference type="NCBI Taxonomy" id="592317"/>
    <lineage>
        <taxon>Bacteria</taxon>
        <taxon>Pseudomonadati</taxon>
        <taxon>Pseudomonadota</taxon>
        <taxon>Betaproteobacteria</taxon>
        <taxon>Burkholderiales</taxon>
        <taxon>Oxalobacteraceae</taxon>
        <taxon>Telluria group</taxon>
        <taxon>Telluria group incertae sedis</taxon>
    </lineage>
</organism>
<keyword evidence="4" id="KW-1185">Reference proteome</keyword>
<evidence type="ECO:0000313" key="4">
    <source>
        <dbReference type="Proteomes" id="UP000321323"/>
    </source>
</evidence>
<sequence>MTKEIKGLRLRFLGFFGPQKLPATVKFGPGLNVLYGASDTGKSFIVETIDFMLGGKPPLREITERQGYDRILLGIETLAGDTFTISRSADGGSFLLYTGLHEVPPGVEVEAQVLSEVHSDRNASNLSSFLLDQSGLTGKRVRKNARNETNSLSFRNIARLMIVTETEITQQRSPLLDGNYTADTANTSTFKLLLTGVDDSALVSTAARGPEELSREAQIQLLDQLLDDYRDRLKEVAKQPDELATQLQKIEASLNQHAQQLNSTEVAFQEAAKRRRELRKKLEEGRDRRNEIEGLIERFSLLDQHYVSDIERLQAIEEGGTLFGVLEMNICPLCGSEPSHGRSNTACEGNTEAVVEAARQEINKIEVLRAELALTMRDLLREGANFDRRMPTIMQELEQLSESVDGLLSPKLAKLRATYSDFSDKRAEVREGLALYATVQDMERRRASLEGAQEGGDKAQAGSGDVSTAAAAGFAKSVEEILTDWHFPEAGQVFFDPKARDLVIAGKPRGARGKGLRAITHAAFTLGLLSYCRSNGTPHPGFAILDSPLLAYREPDGKEDDLRGTDLKEQFYDYLLSLPEDQQVIVVENTDPPDTIKTLEQVQMFSKNPHSGRYGLFPYEANTAVRQDG</sequence>
<accession>A0ABZ1UKU4</accession>
<protein>
    <submittedName>
        <fullName evidence="3">AAA family ATPase</fullName>
    </submittedName>
</protein>
<evidence type="ECO:0000259" key="2">
    <source>
        <dbReference type="Pfam" id="PF13476"/>
    </source>
</evidence>